<dbReference type="SMART" id="SM00397">
    <property type="entry name" value="t_SNARE"/>
    <property type="match status" value="1"/>
</dbReference>
<evidence type="ECO:0000256" key="5">
    <source>
        <dbReference type="ARBA" id="ARBA00023054"/>
    </source>
</evidence>
<proteinExistence type="inferred from homology"/>
<evidence type="ECO:0000256" key="2">
    <source>
        <dbReference type="ARBA" id="ARBA00009063"/>
    </source>
</evidence>
<dbReference type="Pfam" id="PF05739">
    <property type="entry name" value="SNARE"/>
    <property type="match status" value="1"/>
</dbReference>
<keyword evidence="11" id="KW-1185">Reference proteome</keyword>
<dbReference type="GO" id="GO:0048278">
    <property type="term" value="P:vesicle docking"/>
    <property type="evidence" value="ECO:0007669"/>
    <property type="project" value="TreeGrafter"/>
</dbReference>
<dbReference type="AlphaFoldDB" id="A0AAN7I1Z0"/>
<evidence type="ECO:0000256" key="6">
    <source>
        <dbReference type="ARBA" id="ARBA00023136"/>
    </source>
</evidence>
<keyword evidence="6 8" id="KW-0472">Membrane</keyword>
<accession>A0AAN7I1Z0</accession>
<comment type="subcellular location">
    <subcellularLocation>
        <location evidence="1">Membrane</location>
        <topology evidence="1">Single-pass type IV membrane protein</topology>
    </subcellularLocation>
</comment>
<dbReference type="GO" id="GO:0006886">
    <property type="term" value="P:intracellular protein transport"/>
    <property type="evidence" value="ECO:0007669"/>
    <property type="project" value="TreeGrafter"/>
</dbReference>
<dbReference type="RefSeq" id="XP_064684367.1">
    <property type="nucleotide sequence ID" value="XM_064820447.1"/>
</dbReference>
<comment type="caution">
    <text evidence="10">The sequence shown here is derived from an EMBL/GenBank/DDBJ whole genome shotgun (WGS) entry which is preliminary data.</text>
</comment>
<dbReference type="GO" id="GO:0005484">
    <property type="term" value="F:SNAP receptor activity"/>
    <property type="evidence" value="ECO:0007669"/>
    <property type="project" value="TreeGrafter"/>
</dbReference>
<feature type="compositionally biased region" description="Basic and acidic residues" evidence="7">
    <location>
        <begin position="1"/>
        <end position="12"/>
    </location>
</feature>
<feature type="domain" description="T-SNARE coiled-coil homology" evidence="9">
    <location>
        <begin position="270"/>
        <end position="332"/>
    </location>
</feature>
<dbReference type="Pfam" id="PF00804">
    <property type="entry name" value="Syntaxin"/>
    <property type="match status" value="1"/>
</dbReference>
<dbReference type="Proteomes" id="UP001304243">
    <property type="component" value="Unassembled WGS sequence"/>
</dbReference>
<keyword evidence="3 8" id="KW-0812">Transmembrane</keyword>
<organism evidence="10 11">
    <name type="scientific">Mucor velutinosus</name>
    <dbReference type="NCBI Taxonomy" id="708070"/>
    <lineage>
        <taxon>Eukaryota</taxon>
        <taxon>Fungi</taxon>
        <taxon>Fungi incertae sedis</taxon>
        <taxon>Mucoromycota</taxon>
        <taxon>Mucoromycotina</taxon>
        <taxon>Mucoromycetes</taxon>
        <taxon>Mucorales</taxon>
        <taxon>Mucorineae</taxon>
        <taxon>Mucoraceae</taxon>
        <taxon>Mucor</taxon>
    </lineage>
</organism>
<dbReference type="PANTHER" id="PTHR19957">
    <property type="entry name" value="SYNTAXIN"/>
    <property type="match status" value="1"/>
</dbReference>
<evidence type="ECO:0000256" key="3">
    <source>
        <dbReference type="ARBA" id="ARBA00022692"/>
    </source>
</evidence>
<dbReference type="Gene3D" id="1.20.58.70">
    <property type="match status" value="1"/>
</dbReference>
<evidence type="ECO:0000256" key="7">
    <source>
        <dbReference type="SAM" id="MobiDB-lite"/>
    </source>
</evidence>
<dbReference type="InterPro" id="IPR000727">
    <property type="entry name" value="T_SNARE_dom"/>
</dbReference>
<dbReference type="InterPro" id="IPR006011">
    <property type="entry name" value="Syntaxin_N"/>
</dbReference>
<dbReference type="GO" id="GO:0006887">
    <property type="term" value="P:exocytosis"/>
    <property type="evidence" value="ECO:0007669"/>
    <property type="project" value="TreeGrafter"/>
</dbReference>
<dbReference type="GO" id="GO:0006906">
    <property type="term" value="P:vesicle fusion"/>
    <property type="evidence" value="ECO:0007669"/>
    <property type="project" value="TreeGrafter"/>
</dbReference>
<dbReference type="GO" id="GO:0005886">
    <property type="term" value="C:plasma membrane"/>
    <property type="evidence" value="ECO:0007669"/>
    <property type="project" value="TreeGrafter"/>
</dbReference>
<dbReference type="PANTHER" id="PTHR19957:SF307">
    <property type="entry name" value="PROTEIN SSO1-RELATED"/>
    <property type="match status" value="1"/>
</dbReference>
<dbReference type="SUPFAM" id="SSF47661">
    <property type="entry name" value="t-snare proteins"/>
    <property type="match status" value="1"/>
</dbReference>
<dbReference type="CDD" id="cd00179">
    <property type="entry name" value="SynN"/>
    <property type="match status" value="1"/>
</dbReference>
<keyword evidence="5" id="KW-0175">Coiled coil</keyword>
<dbReference type="GeneID" id="89944744"/>
<protein>
    <recommendedName>
        <fullName evidence="9">t-SNARE coiled-coil homology domain-containing protein</fullName>
    </recommendedName>
</protein>
<keyword evidence="4 8" id="KW-1133">Transmembrane helix</keyword>
<feature type="transmembrane region" description="Helical" evidence="8">
    <location>
        <begin position="344"/>
        <end position="365"/>
    </location>
</feature>
<evidence type="ECO:0000313" key="10">
    <source>
        <dbReference type="EMBL" id="KAK4517701.1"/>
    </source>
</evidence>
<dbReference type="InterPro" id="IPR010989">
    <property type="entry name" value="SNARE"/>
</dbReference>
<feature type="region of interest" description="Disordered" evidence="7">
    <location>
        <begin position="1"/>
        <end position="74"/>
    </location>
</feature>
<dbReference type="SMART" id="SM00503">
    <property type="entry name" value="SynN"/>
    <property type="match status" value="1"/>
</dbReference>
<name>A0AAN7I1Z0_9FUNG</name>
<dbReference type="PROSITE" id="PS50192">
    <property type="entry name" value="T_SNARE"/>
    <property type="match status" value="1"/>
</dbReference>
<dbReference type="InterPro" id="IPR045242">
    <property type="entry name" value="Syntaxin"/>
</dbReference>
<evidence type="ECO:0000256" key="8">
    <source>
        <dbReference type="SAM" id="Phobius"/>
    </source>
</evidence>
<dbReference type="CDD" id="cd15849">
    <property type="entry name" value="SNARE_Sso1"/>
    <property type="match status" value="1"/>
</dbReference>
<dbReference type="GO" id="GO:0012505">
    <property type="term" value="C:endomembrane system"/>
    <property type="evidence" value="ECO:0007669"/>
    <property type="project" value="TreeGrafter"/>
</dbReference>
<dbReference type="FunFam" id="1.20.58.70:FF:000008">
    <property type="entry name" value="Syntaxin family protein"/>
    <property type="match status" value="1"/>
</dbReference>
<feature type="compositionally biased region" description="Pro residues" evidence="7">
    <location>
        <begin position="49"/>
        <end position="60"/>
    </location>
</feature>
<evidence type="ECO:0000256" key="1">
    <source>
        <dbReference type="ARBA" id="ARBA00004211"/>
    </source>
</evidence>
<evidence type="ECO:0000313" key="11">
    <source>
        <dbReference type="Proteomes" id="UP001304243"/>
    </source>
</evidence>
<evidence type="ECO:0000256" key="4">
    <source>
        <dbReference type="ARBA" id="ARBA00022989"/>
    </source>
</evidence>
<comment type="similarity">
    <text evidence="2">Belongs to the syntaxin family.</text>
</comment>
<dbReference type="GO" id="GO:0000149">
    <property type="term" value="F:SNARE binding"/>
    <property type="evidence" value="ECO:0007669"/>
    <property type="project" value="TreeGrafter"/>
</dbReference>
<dbReference type="EMBL" id="JASEJX010000013">
    <property type="protein sequence ID" value="KAK4517701.1"/>
    <property type="molecule type" value="Genomic_DNA"/>
</dbReference>
<gene>
    <name evidence="10" type="ORF">ATC70_001042</name>
</gene>
<reference evidence="10 11" key="1">
    <citation type="submission" date="2022-11" db="EMBL/GenBank/DDBJ databases">
        <title>Mucor velutinosus strain NIH1002 WGS.</title>
        <authorList>
            <person name="Subramanian P."/>
            <person name="Mullikin J.C."/>
            <person name="Segre J.A."/>
            <person name="Zelazny A.M."/>
        </authorList>
    </citation>
    <scope>NUCLEOTIDE SEQUENCE [LARGE SCALE GENOMIC DNA]</scope>
    <source>
        <strain evidence="10 11">NIH1002</strain>
    </source>
</reference>
<evidence type="ECO:0000259" key="9">
    <source>
        <dbReference type="PROSITE" id="PS50192"/>
    </source>
</evidence>
<sequence>MSYSFSRDRTAELRGSAQLNSNNYNNQNDEEDGFGPNRRPMGTSNPYLQQPPAPPQPAELPPQQRSHDWGYLPDQHNSERELYEMRNQQQQQQQQKAALAVSDLSTTSGFFDQIDRLKYDIDAINTRVDQIGNLHNNALASFNEQQSKQTARELEKIKTDTQQKNTMIKTQIQELENSNGRLPNNPDTQMRRSQTAALKKRFLDTIQRYQDVERNYQLKYRQRIERQIRIVKPDASQDEVDDIIDSDDTPQVFAQSLMNASRQGQSKAVLSEVQTRHDDIKHIEKTIVELHQLFMDMQMMVEQQGEVLNTVEQNADETAVNLKEGNSHLTRAIAIAKSTRAKKWCCLFLCIGICVMIGILVWWFAFGHVGVGGSSSTESSNTNSTAT</sequence>
<dbReference type="GO" id="GO:0031201">
    <property type="term" value="C:SNARE complex"/>
    <property type="evidence" value="ECO:0007669"/>
    <property type="project" value="TreeGrafter"/>
</dbReference>